<evidence type="ECO:0000313" key="3">
    <source>
        <dbReference type="EMBL" id="CAK0788258.1"/>
    </source>
</evidence>
<feature type="domain" description="J" evidence="2">
    <location>
        <begin position="77"/>
        <end position="167"/>
    </location>
</feature>
<name>A0ABN9P6H6_9DINO</name>
<sequence>VVRGAVNTPEALQRAFDLEEERKRWDAELGAWVDVHCNLREEAEQANAEESDAEEPDGEGEPRLDADGRPVRVTDKEYYDVLEVSPNASGMEIKRAYYKMAVKVHPDKNPDDPAAAQRFQQLSTAYQAGALPQEGGGGAARYIGKLWVAMQTDKLAKGLQKDFDRHRRDDGSDGAPARDVLGDALEREMRWQSDGRKEKWMQRQQFLRLVKCAVSLRDQLSKWVLERDEAGFMAQISQEAKELTHVSFGGRLLRTIGAVYEAKAEEFLISLHGSFTLDAQLVSWRDSIRATSVKVQAVSSVAKSAMVMKKMHDVAGAHAEEDQEKK</sequence>
<accession>A0ABN9P6H6</accession>
<evidence type="ECO:0000259" key="2">
    <source>
        <dbReference type="PROSITE" id="PS50076"/>
    </source>
</evidence>
<organism evidence="3 4">
    <name type="scientific">Prorocentrum cordatum</name>
    <dbReference type="NCBI Taxonomy" id="2364126"/>
    <lineage>
        <taxon>Eukaryota</taxon>
        <taxon>Sar</taxon>
        <taxon>Alveolata</taxon>
        <taxon>Dinophyceae</taxon>
        <taxon>Prorocentrales</taxon>
        <taxon>Prorocentraceae</taxon>
        <taxon>Prorocentrum</taxon>
    </lineage>
</organism>
<keyword evidence="4" id="KW-1185">Reference proteome</keyword>
<dbReference type="CDD" id="cd06257">
    <property type="entry name" value="DnaJ"/>
    <property type="match status" value="1"/>
</dbReference>
<feature type="compositionally biased region" description="Acidic residues" evidence="1">
    <location>
        <begin position="47"/>
        <end position="59"/>
    </location>
</feature>
<comment type="caution">
    <text evidence="3">The sequence shown here is derived from an EMBL/GenBank/DDBJ whole genome shotgun (WGS) entry which is preliminary data.</text>
</comment>
<dbReference type="InterPro" id="IPR001623">
    <property type="entry name" value="DnaJ_domain"/>
</dbReference>
<gene>
    <name evidence="3" type="ORF">PCOR1329_LOCUS195</name>
</gene>
<proteinExistence type="predicted"/>
<protein>
    <recommendedName>
        <fullName evidence="2">J domain-containing protein</fullName>
    </recommendedName>
</protein>
<dbReference type="Proteomes" id="UP001189429">
    <property type="component" value="Unassembled WGS sequence"/>
</dbReference>
<dbReference type="SUPFAM" id="SSF46565">
    <property type="entry name" value="Chaperone J-domain"/>
    <property type="match status" value="1"/>
</dbReference>
<evidence type="ECO:0000313" key="4">
    <source>
        <dbReference type="Proteomes" id="UP001189429"/>
    </source>
</evidence>
<dbReference type="EMBL" id="CAUYUJ010000016">
    <property type="protein sequence ID" value="CAK0788258.1"/>
    <property type="molecule type" value="Genomic_DNA"/>
</dbReference>
<evidence type="ECO:0000256" key="1">
    <source>
        <dbReference type="SAM" id="MobiDB-lite"/>
    </source>
</evidence>
<dbReference type="SMART" id="SM00271">
    <property type="entry name" value="DnaJ"/>
    <property type="match status" value="1"/>
</dbReference>
<dbReference type="PROSITE" id="PS50076">
    <property type="entry name" value="DNAJ_2"/>
    <property type="match status" value="1"/>
</dbReference>
<dbReference type="Pfam" id="PF00226">
    <property type="entry name" value="DnaJ"/>
    <property type="match status" value="1"/>
</dbReference>
<dbReference type="Pfam" id="PF14308">
    <property type="entry name" value="DnaJ-X"/>
    <property type="match status" value="1"/>
</dbReference>
<feature type="region of interest" description="Disordered" evidence="1">
    <location>
        <begin position="44"/>
        <end position="70"/>
    </location>
</feature>
<dbReference type="PANTHER" id="PTHR44094">
    <property type="entry name" value="DNAJ HEAT SHOCK N-TERMINAL DOMAIN-CONTAINING PROTEIN"/>
    <property type="match status" value="1"/>
</dbReference>
<dbReference type="PANTHER" id="PTHR44094:SF8">
    <property type="entry name" value="DNAJ HEAT SHOCK N-TERMINAL DOMAIN-CONTAINING PROTEIN-RELATED"/>
    <property type="match status" value="1"/>
</dbReference>
<dbReference type="InterPro" id="IPR036869">
    <property type="entry name" value="J_dom_sf"/>
</dbReference>
<feature type="compositionally biased region" description="Basic and acidic residues" evidence="1">
    <location>
        <begin position="60"/>
        <end position="70"/>
    </location>
</feature>
<feature type="non-terminal residue" evidence="3">
    <location>
        <position position="326"/>
    </location>
</feature>
<dbReference type="InterPro" id="IPR026894">
    <property type="entry name" value="DnaJ_X"/>
</dbReference>
<dbReference type="PRINTS" id="PR00625">
    <property type="entry name" value="JDOMAIN"/>
</dbReference>
<dbReference type="InterPro" id="IPR052423">
    <property type="entry name" value="EMIR"/>
</dbReference>
<feature type="non-terminal residue" evidence="3">
    <location>
        <position position="1"/>
    </location>
</feature>
<dbReference type="Gene3D" id="1.10.287.110">
    <property type="entry name" value="DnaJ domain"/>
    <property type="match status" value="1"/>
</dbReference>
<reference evidence="3" key="1">
    <citation type="submission" date="2023-10" db="EMBL/GenBank/DDBJ databases">
        <authorList>
            <person name="Chen Y."/>
            <person name="Shah S."/>
            <person name="Dougan E. K."/>
            <person name="Thang M."/>
            <person name="Chan C."/>
        </authorList>
    </citation>
    <scope>NUCLEOTIDE SEQUENCE [LARGE SCALE GENOMIC DNA]</scope>
</reference>